<sequence>MRGGAGVRGAVGVLAGAVLLLTPACSDDTGDAPRPAEESGPTAEATGTGHSDAALVDALPSAPAERHGLAVFESCIDFDAPGNCLGQEEGTVVLNLSDGKNQGLLLTVAREHTEESFEERGASCPDGAIDDPAQELESGEEIPGRQGTGERTPWEHGGWSGWVCRADYTQSDSAGGPADSYSLTLLLATDGHHQLSVRTAAEVDVELWAREYVDRLD</sequence>
<feature type="region of interest" description="Disordered" evidence="1">
    <location>
        <begin position="137"/>
        <end position="156"/>
    </location>
</feature>
<reference evidence="2 3" key="1">
    <citation type="submission" date="2020-10" db="EMBL/GenBank/DDBJ databases">
        <title>Nocardioides sp. isolated from sludge.</title>
        <authorList>
            <person name="Zhang X."/>
        </authorList>
    </citation>
    <scope>NUCLEOTIDE SEQUENCE [LARGE SCALE GENOMIC DNA]</scope>
    <source>
        <strain evidence="2 3">Y6</strain>
    </source>
</reference>
<comment type="caution">
    <text evidence="2">The sequence shown here is derived from an EMBL/GenBank/DDBJ whole genome shotgun (WGS) entry which is preliminary data.</text>
</comment>
<gene>
    <name evidence="2" type="ORF">IEQ44_05780</name>
</gene>
<feature type="region of interest" description="Disordered" evidence="1">
    <location>
        <begin position="26"/>
        <end position="48"/>
    </location>
</feature>
<evidence type="ECO:0000313" key="3">
    <source>
        <dbReference type="Proteomes" id="UP000756387"/>
    </source>
</evidence>
<protein>
    <submittedName>
        <fullName evidence="2">Uncharacterized protein</fullName>
    </submittedName>
</protein>
<proteinExistence type="predicted"/>
<dbReference type="RefSeq" id="WP_193637483.1">
    <property type="nucleotide sequence ID" value="NZ_JADCSA010000004.1"/>
</dbReference>
<evidence type="ECO:0000256" key="1">
    <source>
        <dbReference type="SAM" id="MobiDB-lite"/>
    </source>
</evidence>
<name>A0ABR9RRY7_9ACTN</name>
<keyword evidence="3" id="KW-1185">Reference proteome</keyword>
<dbReference type="Proteomes" id="UP000756387">
    <property type="component" value="Unassembled WGS sequence"/>
</dbReference>
<organism evidence="2 3">
    <name type="scientific">Nocardioides malaquae</name>
    <dbReference type="NCBI Taxonomy" id="2773426"/>
    <lineage>
        <taxon>Bacteria</taxon>
        <taxon>Bacillati</taxon>
        <taxon>Actinomycetota</taxon>
        <taxon>Actinomycetes</taxon>
        <taxon>Propionibacteriales</taxon>
        <taxon>Nocardioidaceae</taxon>
        <taxon>Nocardioides</taxon>
    </lineage>
</organism>
<accession>A0ABR9RRY7</accession>
<dbReference type="EMBL" id="JADCSA010000004">
    <property type="protein sequence ID" value="MBE7324155.1"/>
    <property type="molecule type" value="Genomic_DNA"/>
</dbReference>
<evidence type="ECO:0000313" key="2">
    <source>
        <dbReference type="EMBL" id="MBE7324155.1"/>
    </source>
</evidence>